<dbReference type="InterPro" id="IPR002559">
    <property type="entry name" value="Transposase_11"/>
</dbReference>
<accession>A0A967KCG7</accession>
<evidence type="ECO:0000313" key="4">
    <source>
        <dbReference type="EMBL" id="NIA69660.1"/>
    </source>
</evidence>
<keyword evidence="5" id="KW-1185">Reference proteome</keyword>
<sequence>MPDNYWISETQLERIKPYFPRSHGVPRVDDRRVISGIIHVIRNGLRWRDAPEVYGAHKTLYNRFVRWSRMGMFRRIFESLVSEGMQPEQLMIDATHLKAHRTAASLAEKGGSPRRIGRTKGGLNSKLHAVTNGEGKPIMLMLSEGQMSDHTGAKLLYPHLPGASMLIADKGYDSDEFRNALAAKGIKPCIPPMLNRREDIHYDKDVYRTRGRIEIMFGRLKGWRRIATRYDRSAHTFFSAICIAATVIFWL</sequence>
<dbReference type="EMBL" id="JAAQPH010000010">
    <property type="protein sequence ID" value="NIA69660.1"/>
    <property type="molecule type" value="Genomic_DNA"/>
</dbReference>
<dbReference type="Pfam" id="PF01609">
    <property type="entry name" value="DDE_Tnp_1"/>
    <property type="match status" value="1"/>
</dbReference>
<dbReference type="PANTHER" id="PTHR46637:SF1">
    <property type="entry name" value="BLL5188 PROTEIN"/>
    <property type="match status" value="1"/>
</dbReference>
<dbReference type="AlphaFoldDB" id="A0A967KCG7"/>
<dbReference type="PANTHER" id="PTHR46637">
    <property type="entry name" value="TIS1421-TRANSPOSASE PROTEIN A"/>
    <property type="match status" value="1"/>
</dbReference>
<evidence type="ECO:0000256" key="1">
    <source>
        <dbReference type="SAM" id="Phobius"/>
    </source>
</evidence>
<dbReference type="InterPro" id="IPR025161">
    <property type="entry name" value="IS402-like_dom"/>
</dbReference>
<dbReference type="InterPro" id="IPR052909">
    <property type="entry name" value="Transposase_6_like"/>
</dbReference>
<name>A0A967KCG7_9PROT</name>
<feature type="domain" description="Transposase IS4-like" evidence="2">
    <location>
        <begin position="87"/>
        <end position="241"/>
    </location>
</feature>
<dbReference type="Proteomes" id="UP000761264">
    <property type="component" value="Unassembled WGS sequence"/>
</dbReference>
<comment type="caution">
    <text evidence="4">The sequence shown here is derived from an EMBL/GenBank/DDBJ whole genome shotgun (WGS) entry which is preliminary data.</text>
</comment>
<feature type="transmembrane region" description="Helical" evidence="1">
    <location>
        <begin position="233"/>
        <end position="250"/>
    </location>
</feature>
<feature type="domain" description="Insertion element IS402-like" evidence="3">
    <location>
        <begin position="8"/>
        <end position="77"/>
    </location>
</feature>
<proteinExistence type="predicted"/>
<reference evidence="4" key="1">
    <citation type="submission" date="2020-03" db="EMBL/GenBank/DDBJ databases">
        <title>Genome of Pelagibius litoralis DSM 21314T.</title>
        <authorList>
            <person name="Wang G."/>
        </authorList>
    </citation>
    <scope>NUCLEOTIDE SEQUENCE</scope>
    <source>
        <strain evidence="4">DSM 21314</strain>
    </source>
</reference>
<dbReference type="GO" id="GO:0004803">
    <property type="term" value="F:transposase activity"/>
    <property type="evidence" value="ECO:0007669"/>
    <property type="project" value="InterPro"/>
</dbReference>
<dbReference type="GO" id="GO:0003677">
    <property type="term" value="F:DNA binding"/>
    <property type="evidence" value="ECO:0007669"/>
    <property type="project" value="InterPro"/>
</dbReference>
<protein>
    <submittedName>
        <fullName evidence="4">IS5 family transposase</fullName>
    </submittedName>
</protein>
<dbReference type="GO" id="GO:0006313">
    <property type="term" value="P:DNA transposition"/>
    <property type="evidence" value="ECO:0007669"/>
    <property type="project" value="InterPro"/>
</dbReference>
<organism evidence="4 5">
    <name type="scientific">Pelagibius litoralis</name>
    <dbReference type="NCBI Taxonomy" id="374515"/>
    <lineage>
        <taxon>Bacteria</taxon>
        <taxon>Pseudomonadati</taxon>
        <taxon>Pseudomonadota</taxon>
        <taxon>Alphaproteobacteria</taxon>
        <taxon>Rhodospirillales</taxon>
        <taxon>Rhodovibrionaceae</taxon>
        <taxon>Pelagibius</taxon>
    </lineage>
</organism>
<dbReference type="RefSeq" id="WP_167225903.1">
    <property type="nucleotide sequence ID" value="NZ_JAAQPH010000010.1"/>
</dbReference>
<evidence type="ECO:0000259" key="2">
    <source>
        <dbReference type="Pfam" id="PF01609"/>
    </source>
</evidence>
<evidence type="ECO:0000259" key="3">
    <source>
        <dbReference type="Pfam" id="PF13340"/>
    </source>
</evidence>
<keyword evidence="1" id="KW-0472">Membrane</keyword>
<gene>
    <name evidence="4" type="ORF">HBA54_13745</name>
</gene>
<keyword evidence="1" id="KW-1133">Transmembrane helix</keyword>
<evidence type="ECO:0000313" key="5">
    <source>
        <dbReference type="Proteomes" id="UP000761264"/>
    </source>
</evidence>
<keyword evidence="1" id="KW-0812">Transmembrane</keyword>
<dbReference type="NCBIfam" id="NF033580">
    <property type="entry name" value="transpos_IS5_3"/>
    <property type="match status" value="1"/>
</dbReference>
<dbReference type="Pfam" id="PF13340">
    <property type="entry name" value="DUF4096"/>
    <property type="match status" value="1"/>
</dbReference>